<dbReference type="EMBL" id="GGEC01054089">
    <property type="protein sequence ID" value="MBX34573.1"/>
    <property type="molecule type" value="Transcribed_RNA"/>
</dbReference>
<reference evidence="1" key="1">
    <citation type="submission" date="2018-02" db="EMBL/GenBank/DDBJ databases">
        <title>Rhizophora mucronata_Transcriptome.</title>
        <authorList>
            <person name="Meera S.P."/>
            <person name="Sreeshan A."/>
            <person name="Augustine A."/>
        </authorList>
    </citation>
    <scope>NUCLEOTIDE SEQUENCE</scope>
    <source>
        <tissue evidence="1">Leaf</tissue>
    </source>
</reference>
<dbReference type="AlphaFoldDB" id="A0A2P2MWI2"/>
<sequence length="32" mass="3990">MPLFLNGFHYYKRIVHCLKNETSLCYYKNDFM</sequence>
<protein>
    <submittedName>
        <fullName evidence="1">Uncharacterized protein</fullName>
    </submittedName>
</protein>
<accession>A0A2P2MWI2</accession>
<organism evidence="1">
    <name type="scientific">Rhizophora mucronata</name>
    <name type="common">Asiatic mangrove</name>
    <dbReference type="NCBI Taxonomy" id="61149"/>
    <lineage>
        <taxon>Eukaryota</taxon>
        <taxon>Viridiplantae</taxon>
        <taxon>Streptophyta</taxon>
        <taxon>Embryophyta</taxon>
        <taxon>Tracheophyta</taxon>
        <taxon>Spermatophyta</taxon>
        <taxon>Magnoliopsida</taxon>
        <taxon>eudicotyledons</taxon>
        <taxon>Gunneridae</taxon>
        <taxon>Pentapetalae</taxon>
        <taxon>rosids</taxon>
        <taxon>fabids</taxon>
        <taxon>Malpighiales</taxon>
        <taxon>Rhizophoraceae</taxon>
        <taxon>Rhizophora</taxon>
    </lineage>
</organism>
<evidence type="ECO:0000313" key="1">
    <source>
        <dbReference type="EMBL" id="MBX34573.1"/>
    </source>
</evidence>
<name>A0A2P2MWI2_RHIMU</name>
<proteinExistence type="predicted"/>